<name>A0ACB8ITV2_CITSI</name>
<comment type="caution">
    <text evidence="1">The sequence shown here is derived from an EMBL/GenBank/DDBJ whole genome shotgun (WGS) entry which is preliminary data.</text>
</comment>
<evidence type="ECO:0000313" key="2">
    <source>
        <dbReference type="Proteomes" id="UP000829398"/>
    </source>
</evidence>
<protein>
    <submittedName>
        <fullName evidence="1">Protein BIC2</fullName>
    </submittedName>
</protein>
<dbReference type="EMBL" id="CM039177">
    <property type="protein sequence ID" value="KAH9699756.1"/>
    <property type="molecule type" value="Genomic_DNA"/>
</dbReference>
<accession>A0ACB8ITV2</accession>
<sequence length="173" mass="18827">MKHPHFSSSSSLTKEEDQTNNMNDNVIKNSSPSSSVRRIHAEKNKANGTSDLCLHGSILESREMHVKDENSNEDLLHKDQGGGGGGGGGGRERLKRHREEVAGRVLIPDTWGQEGLLKNWIDCSAFEALMVPNKIASARKALVADNRGSPRASNTTTSLQQLRIESSDVVADL</sequence>
<gene>
    <name evidence="1" type="ORF">KPL71_024492</name>
</gene>
<reference evidence="2" key="1">
    <citation type="journal article" date="2023" name="Hortic. Res.">
        <title>A chromosome-level phased genome enabling allele-level studies in sweet orange: a case study on citrus Huanglongbing tolerance.</title>
        <authorList>
            <person name="Wu B."/>
            <person name="Yu Q."/>
            <person name="Deng Z."/>
            <person name="Duan Y."/>
            <person name="Luo F."/>
            <person name="Gmitter F. Jr."/>
        </authorList>
    </citation>
    <scope>NUCLEOTIDE SEQUENCE [LARGE SCALE GENOMIC DNA]</scope>
    <source>
        <strain evidence="2">cv. Valencia</strain>
    </source>
</reference>
<proteinExistence type="predicted"/>
<dbReference type="Proteomes" id="UP000829398">
    <property type="component" value="Chromosome 8"/>
</dbReference>
<evidence type="ECO:0000313" key="1">
    <source>
        <dbReference type="EMBL" id="KAH9699756.1"/>
    </source>
</evidence>
<keyword evidence="2" id="KW-1185">Reference proteome</keyword>
<organism evidence="1 2">
    <name type="scientific">Citrus sinensis</name>
    <name type="common">Sweet orange</name>
    <name type="synonym">Citrus aurantium var. sinensis</name>
    <dbReference type="NCBI Taxonomy" id="2711"/>
    <lineage>
        <taxon>Eukaryota</taxon>
        <taxon>Viridiplantae</taxon>
        <taxon>Streptophyta</taxon>
        <taxon>Embryophyta</taxon>
        <taxon>Tracheophyta</taxon>
        <taxon>Spermatophyta</taxon>
        <taxon>Magnoliopsida</taxon>
        <taxon>eudicotyledons</taxon>
        <taxon>Gunneridae</taxon>
        <taxon>Pentapetalae</taxon>
        <taxon>rosids</taxon>
        <taxon>malvids</taxon>
        <taxon>Sapindales</taxon>
        <taxon>Rutaceae</taxon>
        <taxon>Aurantioideae</taxon>
        <taxon>Citrus</taxon>
    </lineage>
</organism>